<evidence type="ECO:0000313" key="1">
    <source>
        <dbReference type="EMBL" id="CDI09460.1"/>
    </source>
</evidence>
<name>U4Q6T3_9HYPH</name>
<accession>U4Q6T3</accession>
<dbReference type="AlphaFoldDB" id="U4Q6T3"/>
<protein>
    <submittedName>
        <fullName evidence="1">Uncharacterized protein</fullName>
    </submittedName>
</protein>
<gene>
    <name evidence="1" type="ORF">BN877_I2572</name>
</gene>
<dbReference type="HOGENOM" id="CLU_3029316_0_0_5"/>
<proteinExistence type="predicted"/>
<reference evidence="1 2" key="1">
    <citation type="journal article" date="2013" name="Genome Announc.">
        <title>Complete Genome Sequence of the Sesbania Symbiont and Rice Growth-Promoting Endophyte Rhizobium sp. Strain IRBG74.</title>
        <authorList>
            <person name="Crook M.B."/>
            <person name="Mitra S."/>
            <person name="Ane J.M."/>
            <person name="Sadowsky M.J."/>
            <person name="Gyaneshwar P."/>
        </authorList>
    </citation>
    <scope>NUCLEOTIDE SEQUENCE [LARGE SCALE GENOMIC DNA]</scope>
    <source>
        <strain evidence="1 2">IRBG74</strain>
    </source>
</reference>
<dbReference type="EMBL" id="HG518322">
    <property type="protein sequence ID" value="CDI09460.1"/>
    <property type="molecule type" value="Genomic_DNA"/>
</dbReference>
<sequence>MTNMSATCMRKVMLLLREKLLEGFSVLSRKKARHAAARTKAQIAAATYSGRLTLD</sequence>
<dbReference type="KEGG" id="rir:BN877_I2572"/>
<organism evidence="1 2">
    <name type="scientific">Agrobacterium pusense</name>
    <dbReference type="NCBI Taxonomy" id="648995"/>
    <lineage>
        <taxon>Bacteria</taxon>
        <taxon>Pseudomonadati</taxon>
        <taxon>Pseudomonadota</taxon>
        <taxon>Alphaproteobacteria</taxon>
        <taxon>Hyphomicrobiales</taxon>
        <taxon>Rhizobiaceae</taxon>
        <taxon>Rhizobium/Agrobacterium group</taxon>
        <taxon>Agrobacterium</taxon>
    </lineage>
</organism>
<evidence type="ECO:0000313" key="2">
    <source>
        <dbReference type="Proteomes" id="UP000016944"/>
    </source>
</evidence>
<dbReference type="Proteomes" id="UP000016944">
    <property type="component" value="Chromosome I"/>
</dbReference>